<reference evidence="2" key="1">
    <citation type="journal article" date="2004" name="Nucleic Acids Res.">
        <title>Whole genome comparisons of serotype 4b and 1/2a strains of the food-borne pathogen Listeria monocytogenes reveal new insights into the core genome components of this species.</title>
        <authorList>
            <person name="Nelson K.E."/>
            <person name="Fouts D.E."/>
            <person name="Mongodin E.F."/>
            <person name="Ravel J."/>
            <person name="DeBoy R.T."/>
            <person name="Kolonay J.F."/>
            <person name="Rasko D.A."/>
            <person name="Angiuoli S.V."/>
            <person name="Gill S.R."/>
            <person name="Paulsen I.T."/>
            <person name="Peterson J."/>
            <person name="White O."/>
            <person name="Nelson W.C."/>
            <person name="Nierman W."/>
            <person name="Beanan M.J."/>
            <person name="Brinkac L.M."/>
            <person name="Daugherty S.C."/>
            <person name="Dodson R.J."/>
            <person name="Durkin A.S."/>
            <person name="Madupu R."/>
            <person name="Haft D.H."/>
            <person name="Selengut J."/>
            <person name="Van Aken S."/>
            <person name="Khouri H."/>
            <person name="Fedorova N."/>
            <person name="Forberger H."/>
            <person name="Tran B."/>
            <person name="Kathariou S."/>
            <person name="Wonderling L.D."/>
            <person name="Uhlich G.A."/>
            <person name="Bayles D.O."/>
            <person name="Luchansky J.B."/>
            <person name="Fraser C.M."/>
        </authorList>
    </citation>
    <scope>NUCLEOTIDE SEQUENCE</scope>
    <source>
        <strain evidence="2">EGD-e</strain>
    </source>
</reference>
<sequence>MNFKSSVTNLFLRASDSLIKAMINFILLIEAYSLLLVGTIA</sequence>
<evidence type="ECO:0000313" key="2">
    <source>
        <dbReference type="EMBL" id="DAA05308.1"/>
    </source>
</evidence>
<name>Q6IEH6_LISMO</name>
<keyword evidence="1" id="KW-0812">Transmembrane</keyword>
<accession>Q6IEH6</accession>
<dbReference type="AlphaFoldDB" id="Q6IEH6"/>
<keyword evidence="1" id="KW-0472">Membrane</keyword>
<proteinExistence type="predicted"/>
<dbReference type="EMBL" id="BK005164">
    <property type="protein sequence ID" value="DAA05308.1"/>
    <property type="molecule type" value="Genomic_DNA"/>
</dbReference>
<feature type="transmembrane region" description="Helical" evidence="1">
    <location>
        <begin position="21"/>
        <end position="40"/>
    </location>
</feature>
<evidence type="ECO:0000256" key="1">
    <source>
        <dbReference type="SAM" id="Phobius"/>
    </source>
</evidence>
<gene>
    <name evidence="2" type="ORF">NT01LM0092</name>
</gene>
<organism evidence="2">
    <name type="scientific">Listeria monocytogenes serovar 1/2a (strain ATCC BAA-679 / EGD-e)</name>
    <dbReference type="NCBI Taxonomy" id="169963"/>
    <lineage>
        <taxon>Bacteria</taxon>
        <taxon>Bacillati</taxon>
        <taxon>Bacillota</taxon>
        <taxon>Bacilli</taxon>
        <taxon>Bacillales</taxon>
        <taxon>Listeriaceae</taxon>
        <taxon>Listeria</taxon>
    </lineage>
</organism>
<protein>
    <submittedName>
        <fullName evidence="2">Uncharacterized protein</fullName>
    </submittedName>
</protein>
<keyword evidence="1" id="KW-1133">Transmembrane helix</keyword>